<dbReference type="Gene3D" id="1.10.357.10">
    <property type="entry name" value="Tetracycline Repressor, domain 2"/>
    <property type="match status" value="1"/>
</dbReference>
<dbReference type="GO" id="GO:0003677">
    <property type="term" value="F:DNA binding"/>
    <property type="evidence" value="ECO:0007669"/>
    <property type="project" value="UniProtKB-UniRule"/>
</dbReference>
<name>R7WQH6_9NOCA</name>
<evidence type="ECO:0000256" key="3">
    <source>
        <dbReference type="ARBA" id="ARBA00023163"/>
    </source>
</evidence>
<dbReference type="InterPro" id="IPR036271">
    <property type="entry name" value="Tet_transcr_reg_TetR-rel_C_sf"/>
</dbReference>
<dbReference type="InterPro" id="IPR001647">
    <property type="entry name" value="HTH_TetR"/>
</dbReference>
<evidence type="ECO:0000256" key="4">
    <source>
        <dbReference type="PROSITE-ProRule" id="PRU00335"/>
    </source>
</evidence>
<keyword evidence="2 4" id="KW-0238">DNA-binding</keyword>
<dbReference type="PROSITE" id="PS50977">
    <property type="entry name" value="HTH_TETR_2"/>
    <property type="match status" value="1"/>
</dbReference>
<evidence type="ECO:0000313" key="7">
    <source>
        <dbReference type="Proteomes" id="UP000013525"/>
    </source>
</evidence>
<evidence type="ECO:0000259" key="5">
    <source>
        <dbReference type="PROSITE" id="PS50977"/>
    </source>
</evidence>
<keyword evidence="7" id="KW-1185">Reference proteome</keyword>
<dbReference type="PRINTS" id="PR00455">
    <property type="entry name" value="HTHTETR"/>
</dbReference>
<dbReference type="AlphaFoldDB" id="R7WQH6"/>
<feature type="domain" description="HTH tetR-type" evidence="5">
    <location>
        <begin position="12"/>
        <end position="72"/>
    </location>
</feature>
<dbReference type="Pfam" id="PF00440">
    <property type="entry name" value="TetR_N"/>
    <property type="match status" value="1"/>
</dbReference>
<accession>R7WQH6</accession>
<protein>
    <submittedName>
        <fullName evidence="6">TetR family transcriptional regulator</fullName>
    </submittedName>
</protein>
<proteinExistence type="predicted"/>
<feature type="DNA-binding region" description="H-T-H motif" evidence="4">
    <location>
        <begin position="35"/>
        <end position="54"/>
    </location>
</feature>
<evidence type="ECO:0000313" key="6">
    <source>
        <dbReference type="EMBL" id="EOM77525.1"/>
    </source>
</evidence>
<dbReference type="InterPro" id="IPR009057">
    <property type="entry name" value="Homeodomain-like_sf"/>
</dbReference>
<dbReference type="PANTHER" id="PTHR47506:SF6">
    <property type="entry name" value="HTH-TYPE TRANSCRIPTIONAL REPRESSOR NEMR"/>
    <property type="match status" value="1"/>
</dbReference>
<dbReference type="SUPFAM" id="SSF48498">
    <property type="entry name" value="Tetracyclin repressor-like, C-terminal domain"/>
    <property type="match status" value="1"/>
</dbReference>
<dbReference type="Proteomes" id="UP000013525">
    <property type="component" value="Unassembled WGS sequence"/>
</dbReference>
<evidence type="ECO:0000256" key="2">
    <source>
        <dbReference type="ARBA" id="ARBA00023125"/>
    </source>
</evidence>
<keyword evidence="1" id="KW-0805">Transcription regulation</keyword>
<reference evidence="6 7" key="1">
    <citation type="journal article" date="2013" name="Genome Announc.">
        <title>Draft Genome Sequence of Rhodococcus rhodnii Strain LMG5362, a Symbiont of Rhodnius prolixus (Hemiptera, Reduviidae, Triatominae), the Principle Vector of Trypanosoma cruzi.</title>
        <authorList>
            <person name="Pachebat J.A."/>
            <person name="van Keulen G."/>
            <person name="Whitten M.M."/>
            <person name="Girdwood S."/>
            <person name="Del Sol R."/>
            <person name="Dyson P.J."/>
            <person name="Facey P.D."/>
        </authorList>
    </citation>
    <scope>NUCLEOTIDE SEQUENCE [LARGE SCALE GENOMIC DNA]</scope>
    <source>
        <strain evidence="6 7">LMG 5362</strain>
    </source>
</reference>
<comment type="caution">
    <text evidence="6">The sequence shown here is derived from an EMBL/GenBank/DDBJ whole genome shotgun (WGS) entry which is preliminary data.</text>
</comment>
<dbReference type="eggNOG" id="COG1309">
    <property type="taxonomic scope" value="Bacteria"/>
</dbReference>
<evidence type="ECO:0000256" key="1">
    <source>
        <dbReference type="ARBA" id="ARBA00023015"/>
    </source>
</evidence>
<sequence length="185" mass="19545">MYNDRCTVAAMSTTRTGIVSSAEQVFDRHGFAATGMDRLTEAAGVSTRTLYKHVGSKTGLVAAVLEARAIRFAERVEGVSSVDGLFAALAEWTAAEGARGCLFLRAQGETGGETPEVSAVVDGYRRRLRDAIARFVATEIGRTDDALADQILVLFEGATSAASYLGTDAIDAARHAAATVVRAER</sequence>
<dbReference type="PANTHER" id="PTHR47506">
    <property type="entry name" value="TRANSCRIPTIONAL REGULATORY PROTEIN"/>
    <property type="match status" value="1"/>
</dbReference>
<dbReference type="EMBL" id="APMY01000038">
    <property type="protein sequence ID" value="EOM77525.1"/>
    <property type="molecule type" value="Genomic_DNA"/>
</dbReference>
<dbReference type="PATRIC" id="fig|1273125.3.peg.1074"/>
<keyword evidence="3" id="KW-0804">Transcription</keyword>
<gene>
    <name evidence="6" type="ORF">Rrhod_1114</name>
</gene>
<organism evidence="6 7">
    <name type="scientific">Rhodococcus rhodnii LMG 5362</name>
    <dbReference type="NCBI Taxonomy" id="1273125"/>
    <lineage>
        <taxon>Bacteria</taxon>
        <taxon>Bacillati</taxon>
        <taxon>Actinomycetota</taxon>
        <taxon>Actinomycetes</taxon>
        <taxon>Mycobacteriales</taxon>
        <taxon>Nocardiaceae</taxon>
        <taxon>Rhodococcus</taxon>
    </lineage>
</organism>
<dbReference type="SUPFAM" id="SSF46689">
    <property type="entry name" value="Homeodomain-like"/>
    <property type="match status" value="1"/>
</dbReference>